<organism evidence="1 2">
    <name type="scientific">Sulfuriferula plumbiphila</name>
    <dbReference type="NCBI Taxonomy" id="171865"/>
    <lineage>
        <taxon>Bacteria</taxon>
        <taxon>Pseudomonadati</taxon>
        <taxon>Pseudomonadota</taxon>
        <taxon>Betaproteobacteria</taxon>
        <taxon>Nitrosomonadales</taxon>
        <taxon>Sulfuricellaceae</taxon>
        <taxon>Sulfuriferula</taxon>
    </lineage>
</organism>
<protein>
    <submittedName>
        <fullName evidence="1">Formylmethanofuran dehydrogenase subunit B</fullName>
    </submittedName>
</protein>
<accession>A0A512L618</accession>
<keyword evidence="2" id="KW-1185">Reference proteome</keyword>
<name>A0A512L618_9PROT</name>
<dbReference type="EMBL" id="BKAD01000009">
    <property type="protein sequence ID" value="GEP29923.1"/>
    <property type="molecule type" value="Genomic_DNA"/>
</dbReference>
<gene>
    <name evidence="1" type="ORF">TPL01_10610</name>
</gene>
<evidence type="ECO:0000313" key="1">
    <source>
        <dbReference type="EMBL" id="GEP29923.1"/>
    </source>
</evidence>
<sequence length="403" mass="43107">MLCDDLTIALNKGQAQIESAGCARAVKLFVVPRQSQALVAGQAVDLAAAYRAAAAILTRSQHPLMGGLACDVTGHRAALALAEKVGGVVDHMNGQAQFRNWLPFQDGGWMTTTLSEVRNRADLIVLAGTDTSRFPRFFERCLTPESQFGELHRQIIALGTNLPLIPGRPTDTDLAIPIQNERLGELFAALRARLAGHRLDAPDIAGVPLAQIDALLVALHAARYGVLVWNAAELDFPNADLAIQAMVNLIKDLNRTTRWSGLPLGGNDGDTSAAQVCTWQAGYPLRTTFEASGPHYEPMLYATDALLESGDVDALVWISAFDPERTPPTANCPTIVLGRPDMIFTRPPDVFIPVAVPGVQHTGFLHRMDAVVALPLSAPAPADLPSVAQALVAIQQKLNHAAA</sequence>
<comment type="caution">
    <text evidence="1">The sequence shown here is derived from an EMBL/GenBank/DDBJ whole genome shotgun (WGS) entry which is preliminary data.</text>
</comment>
<dbReference type="AlphaFoldDB" id="A0A512L618"/>
<reference evidence="1 2" key="1">
    <citation type="submission" date="2019-07" db="EMBL/GenBank/DDBJ databases">
        <title>Whole genome shotgun sequence of Thiobacillus plumbophilus NBRC 107929.</title>
        <authorList>
            <person name="Hosoyama A."/>
            <person name="Uohara A."/>
            <person name="Ohji S."/>
            <person name="Ichikawa N."/>
        </authorList>
    </citation>
    <scope>NUCLEOTIDE SEQUENCE [LARGE SCALE GENOMIC DNA]</scope>
    <source>
        <strain evidence="1 2">NBRC 107929</strain>
    </source>
</reference>
<proteinExistence type="predicted"/>
<dbReference type="Proteomes" id="UP000321337">
    <property type="component" value="Unassembled WGS sequence"/>
</dbReference>
<evidence type="ECO:0000313" key="2">
    <source>
        <dbReference type="Proteomes" id="UP000321337"/>
    </source>
</evidence>